<dbReference type="Proteomes" id="UP001501866">
    <property type="component" value="Unassembled WGS sequence"/>
</dbReference>
<comment type="caution">
    <text evidence="2">The sequence shown here is derived from an EMBL/GenBank/DDBJ whole genome shotgun (WGS) entry which is preliminary data.</text>
</comment>
<evidence type="ECO:0000313" key="3">
    <source>
        <dbReference type="Proteomes" id="UP001501866"/>
    </source>
</evidence>
<evidence type="ECO:0000256" key="1">
    <source>
        <dbReference type="SAM" id="MobiDB-lite"/>
    </source>
</evidence>
<evidence type="ECO:0008006" key="4">
    <source>
        <dbReference type="Google" id="ProtNLM"/>
    </source>
</evidence>
<keyword evidence="3" id="KW-1185">Reference proteome</keyword>
<proteinExistence type="predicted"/>
<sequence length="676" mass="72658">MSLPENAGPGPVQTAEAQGNARVTQVGGNYEKHVHRYVRGWQYLRGTSVGTAELDLAEHAFVDPSGHGGGPGRAAQAVSKLTRPYGRSHVLVLCGEAGSGRRTTALHVLLRVGVARERLHWLSLDWDQPRTEQIPATKGHGFVLDLTNGQELSEDFYTGLADYQKEAEDAEAFLIILADTDGWNAGAAETVPVVHLVRPQATQVAEEHLRHRAADRMNWLNSPPLDTLLTEGASAADAARLARLIAHADDGGQEAVQQEFTGWRDHLTNWFKQHSEPEDVRERALLVSAAVLERVPAQDVLEAADRLFAEVGGVLPPGGPLAGRDLQQRLLAVKASLVDGERISLDADRHGLSEAVLAYVWQQRPQLRGVLLRWASQISAPNGTAVRHLQRIADCLVRLSLLPGGATVRTVVTGWIDTGRPAHRQLAIDVLEKMALHPDTGVRVRRLLYEWAQQKTISKDLLTAVAEICAGRLGRDYPRVALTRLRVLASRQDSLAREAVADAVHVLASTPEQRVPVLSEVVDWAESTSSTTAVAGADTFLALTDISGDSFLPLPAQQEPADSAAAPADDLFVRGWRAALNDPSTSTRAHTQLAAWLDSASLSDDQVLPLAAAVLRGRLDQAGAAELLVGSSSSSGLGRTRRKKLLDLLIGEQASFAATAPAPAPVAGSESDPTTR</sequence>
<feature type="region of interest" description="Disordered" evidence="1">
    <location>
        <begin position="1"/>
        <end position="22"/>
    </location>
</feature>
<accession>A0ABP6PPD7</accession>
<organism evidence="2 3">
    <name type="scientific">Streptomyces virens</name>
    <dbReference type="NCBI Taxonomy" id="285572"/>
    <lineage>
        <taxon>Bacteria</taxon>
        <taxon>Bacillati</taxon>
        <taxon>Actinomycetota</taxon>
        <taxon>Actinomycetes</taxon>
        <taxon>Kitasatosporales</taxon>
        <taxon>Streptomycetaceae</taxon>
        <taxon>Streptomyces</taxon>
    </lineage>
</organism>
<evidence type="ECO:0000313" key="2">
    <source>
        <dbReference type="EMBL" id="GAA3185317.1"/>
    </source>
</evidence>
<gene>
    <name evidence="2" type="ORF">GCM10010451_38170</name>
</gene>
<name>A0ABP6PPD7_9ACTN</name>
<dbReference type="EMBL" id="BAAAUH010000028">
    <property type="protein sequence ID" value="GAA3185317.1"/>
    <property type="molecule type" value="Genomic_DNA"/>
</dbReference>
<dbReference type="RefSeq" id="WP_182730562.1">
    <property type="nucleotide sequence ID" value="NZ_BAAAUH010000028.1"/>
</dbReference>
<protein>
    <recommendedName>
        <fullName evidence="4">ATP-binding protein</fullName>
    </recommendedName>
</protein>
<reference evidence="3" key="1">
    <citation type="journal article" date="2019" name="Int. J. Syst. Evol. Microbiol.">
        <title>The Global Catalogue of Microorganisms (GCM) 10K type strain sequencing project: providing services to taxonomists for standard genome sequencing and annotation.</title>
        <authorList>
            <consortium name="The Broad Institute Genomics Platform"/>
            <consortium name="The Broad Institute Genome Sequencing Center for Infectious Disease"/>
            <person name="Wu L."/>
            <person name="Ma J."/>
        </authorList>
    </citation>
    <scope>NUCLEOTIDE SEQUENCE [LARGE SCALE GENOMIC DNA]</scope>
    <source>
        <strain evidence="3">JCM 9095</strain>
    </source>
</reference>